<keyword evidence="7 13" id="KW-0735">Signal-anchor</keyword>
<keyword evidence="10" id="KW-0443">Lipid metabolism</keyword>
<evidence type="ECO:0000313" key="14">
    <source>
        <dbReference type="Ensembl" id="ENSCPBP00000016401.1"/>
    </source>
</evidence>
<dbReference type="Ensembl" id="ENSCPBT00000019399.1">
    <property type="protein sequence ID" value="ENSCPBP00000016401.1"/>
    <property type="gene ID" value="ENSCPBG00000012089.1"/>
</dbReference>
<dbReference type="FunFam" id="3.90.550.50:FF:000001">
    <property type="entry name" value="Hexosyltransferase"/>
    <property type="match status" value="1"/>
</dbReference>
<keyword evidence="9 13" id="KW-0333">Golgi apparatus</keyword>
<evidence type="ECO:0000256" key="13">
    <source>
        <dbReference type="RuleBase" id="RU363063"/>
    </source>
</evidence>
<reference evidence="14" key="1">
    <citation type="submission" date="2025-08" db="UniProtKB">
        <authorList>
            <consortium name="Ensembl"/>
        </authorList>
    </citation>
    <scope>IDENTIFICATION</scope>
</reference>
<name>A0A8C3HDI6_CHRPI</name>
<keyword evidence="5" id="KW-0808">Transferase</keyword>
<dbReference type="GO" id="GO:0016758">
    <property type="term" value="F:hexosyltransferase activity"/>
    <property type="evidence" value="ECO:0007669"/>
    <property type="project" value="InterPro"/>
</dbReference>
<organism evidence="14 15">
    <name type="scientific">Chrysemys picta bellii</name>
    <name type="common">Western painted turtle</name>
    <name type="synonym">Emys bellii</name>
    <dbReference type="NCBI Taxonomy" id="8478"/>
    <lineage>
        <taxon>Eukaryota</taxon>
        <taxon>Metazoa</taxon>
        <taxon>Chordata</taxon>
        <taxon>Craniata</taxon>
        <taxon>Vertebrata</taxon>
        <taxon>Euteleostomi</taxon>
        <taxon>Archelosauria</taxon>
        <taxon>Testudinata</taxon>
        <taxon>Testudines</taxon>
        <taxon>Cryptodira</taxon>
        <taxon>Durocryptodira</taxon>
        <taxon>Testudinoidea</taxon>
        <taxon>Emydidae</taxon>
        <taxon>Chrysemys</taxon>
    </lineage>
</organism>
<comment type="subcellular location">
    <subcellularLocation>
        <location evidence="1 13">Golgi apparatus membrane</location>
        <topology evidence="1 13">Single-pass type II membrane protein</topology>
    </subcellularLocation>
</comment>
<evidence type="ECO:0000256" key="4">
    <source>
        <dbReference type="ARBA" id="ARBA00022676"/>
    </source>
</evidence>
<keyword evidence="4 13" id="KW-0328">Glycosyltransferase</keyword>
<evidence type="ECO:0000256" key="11">
    <source>
        <dbReference type="ARBA" id="ARBA00023136"/>
    </source>
</evidence>
<gene>
    <name evidence="14" type="primary">B3GALT9</name>
</gene>
<evidence type="ECO:0000256" key="6">
    <source>
        <dbReference type="ARBA" id="ARBA00022692"/>
    </source>
</evidence>
<dbReference type="PANTHER" id="PTHR11214:SF29">
    <property type="entry name" value="BETA-1,3-GALACTOSYLTRANSFERASE 9"/>
    <property type="match status" value="1"/>
</dbReference>
<dbReference type="EC" id="2.4.1.-" evidence="13"/>
<keyword evidence="12" id="KW-0325">Glycoprotein</keyword>
<dbReference type="PANTHER" id="PTHR11214">
    <property type="entry name" value="BETA-1,3-N-ACETYLGLUCOSAMINYLTRANSFERASE"/>
    <property type="match status" value="1"/>
</dbReference>
<dbReference type="OMA" id="VFKEVPM"/>
<keyword evidence="11 13" id="KW-0472">Membrane</keyword>
<dbReference type="Pfam" id="PF01762">
    <property type="entry name" value="Galactosyl_T"/>
    <property type="match status" value="1"/>
</dbReference>
<evidence type="ECO:0000256" key="9">
    <source>
        <dbReference type="ARBA" id="ARBA00023034"/>
    </source>
</evidence>
<dbReference type="InterPro" id="IPR002659">
    <property type="entry name" value="Glyco_trans_31"/>
</dbReference>
<evidence type="ECO:0000256" key="7">
    <source>
        <dbReference type="ARBA" id="ARBA00022968"/>
    </source>
</evidence>
<dbReference type="GO" id="GO:0000139">
    <property type="term" value="C:Golgi membrane"/>
    <property type="evidence" value="ECO:0007669"/>
    <property type="project" value="UniProtKB-SubCell"/>
</dbReference>
<keyword evidence="6 13" id="KW-0812">Transmembrane</keyword>
<evidence type="ECO:0000313" key="15">
    <source>
        <dbReference type="Proteomes" id="UP000694380"/>
    </source>
</evidence>
<dbReference type="GO" id="GO:0006629">
    <property type="term" value="P:lipid metabolic process"/>
    <property type="evidence" value="ECO:0007669"/>
    <property type="project" value="UniProtKB-KW"/>
</dbReference>
<evidence type="ECO:0000256" key="3">
    <source>
        <dbReference type="ARBA" id="ARBA00008661"/>
    </source>
</evidence>
<comment type="similarity">
    <text evidence="3 13">Belongs to the glycosyltransferase 31 family.</text>
</comment>
<proteinExistence type="inferred from homology"/>
<protein>
    <recommendedName>
        <fullName evidence="13">Hexosyltransferase</fullName>
        <ecNumber evidence="13">2.4.1.-</ecNumber>
    </recommendedName>
</protein>
<evidence type="ECO:0000256" key="12">
    <source>
        <dbReference type="ARBA" id="ARBA00023180"/>
    </source>
</evidence>
<evidence type="ECO:0000256" key="8">
    <source>
        <dbReference type="ARBA" id="ARBA00022989"/>
    </source>
</evidence>
<dbReference type="GeneTree" id="ENSGT00940000162230"/>
<keyword evidence="8 13" id="KW-1133">Transmembrane helix</keyword>
<feature type="transmembrane region" description="Helical" evidence="13">
    <location>
        <begin position="28"/>
        <end position="48"/>
    </location>
</feature>
<comment type="pathway">
    <text evidence="2">Protein modification; protein glycosylation.</text>
</comment>
<evidence type="ECO:0000256" key="1">
    <source>
        <dbReference type="ARBA" id="ARBA00004323"/>
    </source>
</evidence>
<keyword evidence="15" id="KW-1185">Reference proteome</keyword>
<reference evidence="14" key="2">
    <citation type="submission" date="2025-09" db="UniProtKB">
        <authorList>
            <consortium name="Ensembl"/>
        </authorList>
    </citation>
    <scope>IDENTIFICATION</scope>
</reference>
<sequence>MTTSNYKGRSERLSLLQVMFCRLRTHQWCFIIFNIMLFHALLFGGDLLEEYFLHSLPVTYTDMKILKIREMARKLDMDPLKTNMSKSYIISSSEVCSDQEVFLLVIVCSSSENSTRRNLIRRTWGNVTGIRGYTVLVLFALGKTASEAIQLDISEESLKHGDIIEGNFLDSFENQTLKTVMSMEWTVTFCSTARFILKTNEEMFVNIPSLAEYLLSLRTHLEDIYMGKVIHHDMPDRDPQSQSFVSLSQYQEEYYPDYCSGTAFVISQDVARKIYIVAKETPVLVPPDVFVGICAKNAGIIPIQSSRFSGKKHIRYNRCCYKFIFTSSEMKDELFKEWREISDGKDYVKNIQNCLFIQDLHPANQTGKKPTKKQKTNYFCTISCRHERPPKVASVIVIN</sequence>
<evidence type="ECO:0000256" key="5">
    <source>
        <dbReference type="ARBA" id="ARBA00022679"/>
    </source>
</evidence>
<dbReference type="Proteomes" id="UP000694380">
    <property type="component" value="Unplaced"/>
</dbReference>
<accession>A0A8C3HDI6</accession>
<dbReference type="AlphaFoldDB" id="A0A8C3HDI6"/>
<evidence type="ECO:0000256" key="10">
    <source>
        <dbReference type="ARBA" id="ARBA00023098"/>
    </source>
</evidence>
<dbReference type="GO" id="GO:0006493">
    <property type="term" value="P:protein O-linked glycosylation"/>
    <property type="evidence" value="ECO:0007669"/>
    <property type="project" value="TreeGrafter"/>
</dbReference>
<evidence type="ECO:0000256" key="2">
    <source>
        <dbReference type="ARBA" id="ARBA00004922"/>
    </source>
</evidence>
<dbReference type="Gene3D" id="3.90.550.50">
    <property type="match status" value="1"/>
</dbReference>